<accession>A0AAD7L620</accession>
<organism evidence="2 3">
    <name type="scientific">Quillaja saponaria</name>
    <name type="common">Soap bark tree</name>
    <dbReference type="NCBI Taxonomy" id="32244"/>
    <lineage>
        <taxon>Eukaryota</taxon>
        <taxon>Viridiplantae</taxon>
        <taxon>Streptophyta</taxon>
        <taxon>Embryophyta</taxon>
        <taxon>Tracheophyta</taxon>
        <taxon>Spermatophyta</taxon>
        <taxon>Magnoliopsida</taxon>
        <taxon>eudicotyledons</taxon>
        <taxon>Gunneridae</taxon>
        <taxon>Pentapetalae</taxon>
        <taxon>rosids</taxon>
        <taxon>fabids</taxon>
        <taxon>Fabales</taxon>
        <taxon>Quillajaceae</taxon>
        <taxon>Quillaja</taxon>
    </lineage>
</organism>
<protein>
    <submittedName>
        <fullName evidence="2">Nipped-B-like protein</fullName>
    </submittedName>
</protein>
<evidence type="ECO:0000313" key="2">
    <source>
        <dbReference type="EMBL" id="KAJ7952147.1"/>
    </source>
</evidence>
<dbReference type="Proteomes" id="UP001163823">
    <property type="component" value="Chromosome 10"/>
</dbReference>
<dbReference type="PANTHER" id="PTHR36782">
    <property type="entry name" value="BNAC03G62080D PROTEIN"/>
    <property type="match status" value="1"/>
</dbReference>
<feature type="domain" description="DUF7890" evidence="1">
    <location>
        <begin position="86"/>
        <end position="130"/>
    </location>
</feature>
<dbReference type="EMBL" id="JARAOO010000010">
    <property type="protein sequence ID" value="KAJ7952147.1"/>
    <property type="molecule type" value="Genomic_DNA"/>
</dbReference>
<dbReference type="KEGG" id="qsa:O6P43_024043"/>
<keyword evidence="3" id="KW-1185">Reference proteome</keyword>
<dbReference type="InterPro" id="IPR057212">
    <property type="entry name" value="DUF7890"/>
</dbReference>
<name>A0AAD7L620_QUISA</name>
<gene>
    <name evidence="2" type="ORF">O6P43_024043</name>
</gene>
<reference evidence="2" key="1">
    <citation type="journal article" date="2023" name="Science">
        <title>Elucidation of the pathway for biosynthesis of saponin adjuvants from the soapbark tree.</title>
        <authorList>
            <person name="Reed J."/>
            <person name="Orme A."/>
            <person name="El-Demerdash A."/>
            <person name="Owen C."/>
            <person name="Martin L.B.B."/>
            <person name="Misra R.C."/>
            <person name="Kikuchi S."/>
            <person name="Rejzek M."/>
            <person name="Martin A.C."/>
            <person name="Harkess A."/>
            <person name="Leebens-Mack J."/>
            <person name="Louveau T."/>
            <person name="Stephenson M.J."/>
            <person name="Osbourn A."/>
        </authorList>
    </citation>
    <scope>NUCLEOTIDE SEQUENCE</scope>
    <source>
        <strain evidence="2">S10</strain>
    </source>
</reference>
<proteinExistence type="predicted"/>
<dbReference type="PANTHER" id="PTHR36782:SF1">
    <property type="entry name" value="CALCIUM UNIPORTER PROTEIN"/>
    <property type="match status" value="1"/>
</dbReference>
<sequence>MWNISFGCFFYRKNSVSDEKIELKEPYVTKFVYRDELNKKPPSPSKVKKSVRFENSEPKILGEEDVENSFQKTSCGDHTVDNEKGMIRVKVRMTKQEAARMLSKCKGEGVLEFKDVAGDLVSVPINRFSIM</sequence>
<comment type="caution">
    <text evidence="2">The sequence shown here is derived from an EMBL/GenBank/DDBJ whole genome shotgun (WGS) entry which is preliminary data.</text>
</comment>
<evidence type="ECO:0000259" key="1">
    <source>
        <dbReference type="Pfam" id="PF25418"/>
    </source>
</evidence>
<dbReference type="AlphaFoldDB" id="A0AAD7L620"/>
<evidence type="ECO:0000313" key="3">
    <source>
        <dbReference type="Proteomes" id="UP001163823"/>
    </source>
</evidence>
<dbReference type="Pfam" id="PF25418">
    <property type="entry name" value="DUF7890"/>
    <property type="match status" value="1"/>
</dbReference>